<dbReference type="Pfam" id="PF17820">
    <property type="entry name" value="PDZ_6"/>
    <property type="match status" value="1"/>
</dbReference>
<keyword evidence="7" id="KW-0862">Zinc</keyword>
<dbReference type="AlphaFoldDB" id="A0A494TJM6"/>
<evidence type="ECO:0000256" key="5">
    <source>
        <dbReference type="ARBA" id="ARBA00022692"/>
    </source>
</evidence>
<accession>A0A494TJM6</accession>
<dbReference type="RefSeq" id="WP_121152243.1">
    <property type="nucleotide sequence ID" value="NZ_CP032829.1"/>
</dbReference>
<dbReference type="InterPro" id="IPR004387">
    <property type="entry name" value="Pept_M50_Zn"/>
</dbReference>
<dbReference type="KEGG" id="spha:D3Y57_06075"/>
<reference evidence="13 14" key="1">
    <citation type="submission" date="2018-09" db="EMBL/GenBank/DDBJ databases">
        <title>Sphingomonas peninsula sp. nov., isolated from fildes peninsula, Antarctic soil.</title>
        <authorList>
            <person name="Yingchao G."/>
        </authorList>
    </citation>
    <scope>NUCLEOTIDE SEQUENCE [LARGE SCALE GENOMIC DNA]</scope>
    <source>
        <strain evidence="13 14">YZ-8</strain>
    </source>
</reference>
<dbReference type="GO" id="GO:0016020">
    <property type="term" value="C:membrane"/>
    <property type="evidence" value="ECO:0007669"/>
    <property type="project" value="UniProtKB-SubCell"/>
</dbReference>
<keyword evidence="10 11" id="KW-0472">Membrane</keyword>
<feature type="transmembrane region" description="Helical" evidence="11">
    <location>
        <begin position="342"/>
        <end position="360"/>
    </location>
</feature>
<dbReference type="PANTHER" id="PTHR42837:SF2">
    <property type="entry name" value="MEMBRANE METALLOPROTEASE ARASP2, CHLOROPLASTIC-RELATED"/>
    <property type="match status" value="1"/>
</dbReference>
<evidence type="ECO:0000256" key="7">
    <source>
        <dbReference type="ARBA" id="ARBA00022833"/>
    </source>
</evidence>
<feature type="transmembrane region" description="Helical" evidence="11">
    <location>
        <begin position="111"/>
        <end position="135"/>
    </location>
</feature>
<keyword evidence="4 13" id="KW-0645">Protease</keyword>
<dbReference type="OrthoDB" id="9782003at2"/>
<protein>
    <submittedName>
        <fullName evidence="13">RIP metalloprotease</fullName>
    </submittedName>
</protein>
<dbReference type="Gene3D" id="2.30.42.10">
    <property type="match status" value="1"/>
</dbReference>
<comment type="similarity">
    <text evidence="3">Belongs to the peptidase M50B family.</text>
</comment>
<keyword evidence="5 11" id="KW-0812">Transmembrane</keyword>
<evidence type="ECO:0000259" key="12">
    <source>
        <dbReference type="PROSITE" id="PS50106"/>
    </source>
</evidence>
<dbReference type="PANTHER" id="PTHR42837">
    <property type="entry name" value="REGULATOR OF SIGMA-E PROTEASE RSEP"/>
    <property type="match status" value="1"/>
</dbReference>
<dbReference type="InterPro" id="IPR036034">
    <property type="entry name" value="PDZ_sf"/>
</dbReference>
<evidence type="ECO:0000256" key="3">
    <source>
        <dbReference type="ARBA" id="ARBA00007931"/>
    </source>
</evidence>
<dbReference type="InterPro" id="IPR041489">
    <property type="entry name" value="PDZ_6"/>
</dbReference>
<evidence type="ECO:0000256" key="11">
    <source>
        <dbReference type="SAM" id="Phobius"/>
    </source>
</evidence>
<name>A0A494TJM6_SPHPE</name>
<evidence type="ECO:0000256" key="6">
    <source>
        <dbReference type="ARBA" id="ARBA00022801"/>
    </source>
</evidence>
<evidence type="ECO:0000256" key="8">
    <source>
        <dbReference type="ARBA" id="ARBA00022989"/>
    </source>
</evidence>
<dbReference type="InterPro" id="IPR008915">
    <property type="entry name" value="Peptidase_M50"/>
</dbReference>
<dbReference type="Proteomes" id="UP000276254">
    <property type="component" value="Chromosome"/>
</dbReference>
<feature type="domain" description="PDZ" evidence="12">
    <location>
        <begin position="143"/>
        <end position="173"/>
    </location>
</feature>
<organism evidence="13 14">
    <name type="scientific">Sphingomonas paeninsulae</name>
    <dbReference type="NCBI Taxonomy" id="2319844"/>
    <lineage>
        <taxon>Bacteria</taxon>
        <taxon>Pseudomonadati</taxon>
        <taxon>Pseudomonadota</taxon>
        <taxon>Alphaproteobacteria</taxon>
        <taxon>Sphingomonadales</taxon>
        <taxon>Sphingomonadaceae</taxon>
        <taxon>Sphingomonas</taxon>
    </lineage>
</organism>
<dbReference type="GO" id="GO:0004222">
    <property type="term" value="F:metalloendopeptidase activity"/>
    <property type="evidence" value="ECO:0007669"/>
    <property type="project" value="InterPro"/>
</dbReference>
<keyword evidence="9 13" id="KW-0482">Metalloprotease</keyword>
<comment type="cofactor">
    <cofactor evidence="1">
        <name>Zn(2+)</name>
        <dbReference type="ChEBI" id="CHEBI:29105"/>
    </cofactor>
</comment>
<evidence type="ECO:0000256" key="10">
    <source>
        <dbReference type="ARBA" id="ARBA00023136"/>
    </source>
</evidence>
<dbReference type="GO" id="GO:0006508">
    <property type="term" value="P:proteolysis"/>
    <property type="evidence" value="ECO:0007669"/>
    <property type="project" value="UniProtKB-KW"/>
</dbReference>
<evidence type="ECO:0000256" key="9">
    <source>
        <dbReference type="ARBA" id="ARBA00023049"/>
    </source>
</evidence>
<dbReference type="PROSITE" id="PS50106">
    <property type="entry name" value="PDZ"/>
    <property type="match status" value="1"/>
</dbReference>
<keyword evidence="14" id="KW-1185">Reference proteome</keyword>
<evidence type="ECO:0000256" key="1">
    <source>
        <dbReference type="ARBA" id="ARBA00001947"/>
    </source>
</evidence>
<dbReference type="SUPFAM" id="SSF50156">
    <property type="entry name" value="PDZ domain-like"/>
    <property type="match status" value="1"/>
</dbReference>
<dbReference type="CDD" id="cd06163">
    <property type="entry name" value="S2P-M50_PDZ_RseP-like"/>
    <property type="match status" value="1"/>
</dbReference>
<keyword evidence="8 11" id="KW-1133">Transmembrane helix</keyword>
<evidence type="ECO:0000313" key="14">
    <source>
        <dbReference type="Proteomes" id="UP000276254"/>
    </source>
</evidence>
<dbReference type="SMART" id="SM00228">
    <property type="entry name" value="PDZ"/>
    <property type="match status" value="1"/>
</dbReference>
<feature type="transmembrane region" description="Helical" evidence="11">
    <location>
        <begin position="6"/>
        <end position="24"/>
    </location>
</feature>
<dbReference type="CDD" id="cd23081">
    <property type="entry name" value="cpPDZ_EcRseP-like"/>
    <property type="match status" value="1"/>
</dbReference>
<comment type="subcellular location">
    <subcellularLocation>
        <location evidence="2">Membrane</location>
        <topology evidence="2">Multi-pass membrane protein</topology>
    </subcellularLocation>
</comment>
<gene>
    <name evidence="13" type="ORF">D3Y57_06075</name>
</gene>
<dbReference type="InterPro" id="IPR001478">
    <property type="entry name" value="PDZ"/>
</dbReference>
<proteinExistence type="inferred from homology"/>
<keyword evidence="6" id="KW-0378">Hydrolase</keyword>
<evidence type="ECO:0000313" key="13">
    <source>
        <dbReference type="EMBL" id="AYJ85618.1"/>
    </source>
</evidence>
<dbReference type="Pfam" id="PF02163">
    <property type="entry name" value="Peptidase_M50"/>
    <property type="match status" value="1"/>
</dbReference>
<evidence type="ECO:0000256" key="4">
    <source>
        <dbReference type="ARBA" id="ARBA00022670"/>
    </source>
</evidence>
<feature type="transmembrane region" description="Helical" evidence="11">
    <location>
        <begin position="293"/>
        <end position="312"/>
    </location>
</feature>
<evidence type="ECO:0000256" key="2">
    <source>
        <dbReference type="ARBA" id="ARBA00004141"/>
    </source>
</evidence>
<sequence length="374" mass="40638">MIETPGILWSILFFALAIAPLIFIHEMGHYLVGRWCGVKAEVFSIGFGKPLAKWSDKRGTRWQIGWMPLGGYVRFAGDMTATSEPTAEWLSLPPEERNRTFQAKPVWQRALIVLAGPATNFLFAIIVFAGLFSFYGEPRVDPVIGAVVPGSAAAQADLRAGDRIVAIDGNPISRYDQIAMIVQVRANQVTVFSIQRGSVPLNISVTPKAEKVDNPGGAPVLLGRAGIMSGPVRMVKLQFWELPGAAVKFTGQAVGGMMTGLRQIIVGQRSVDELGGPVKMARISGEVAMGTPIQFLFFMTMISINLGFINLLPIPTLDGGHLVFYVAEAVRRKPVGLRAQEWAFKSGLVMLLAFMLFVTVNDLGLWNRLAGLIG</sequence>
<dbReference type="EMBL" id="CP032829">
    <property type="protein sequence ID" value="AYJ85618.1"/>
    <property type="molecule type" value="Genomic_DNA"/>
</dbReference>